<evidence type="ECO:0000313" key="2">
    <source>
        <dbReference type="EMBL" id="SDD15182.1"/>
    </source>
</evidence>
<dbReference type="InterPro" id="IPR005184">
    <property type="entry name" value="DUF306_Meta_HslJ"/>
</dbReference>
<dbReference type="Pfam" id="PF03724">
    <property type="entry name" value="META"/>
    <property type="match status" value="1"/>
</dbReference>
<feature type="domain" description="DUF306" evidence="1">
    <location>
        <begin position="121"/>
        <end position="230"/>
    </location>
</feature>
<keyword evidence="2" id="KW-0449">Lipoprotein</keyword>
<evidence type="ECO:0000313" key="3">
    <source>
        <dbReference type="Proteomes" id="UP000198781"/>
    </source>
</evidence>
<dbReference type="InterPro" id="IPR039366">
    <property type="entry name" value="Pilotin"/>
</dbReference>
<dbReference type="InterPro" id="IPR038670">
    <property type="entry name" value="HslJ-like_sf"/>
</dbReference>
<name>A0A1G6SE84_9BURK</name>
<dbReference type="AlphaFoldDB" id="A0A1G6SE84"/>
<organism evidence="2 3">
    <name type="scientific">Paracidovorax valerianellae</name>
    <dbReference type="NCBI Taxonomy" id="187868"/>
    <lineage>
        <taxon>Bacteria</taxon>
        <taxon>Pseudomonadati</taxon>
        <taxon>Pseudomonadota</taxon>
        <taxon>Betaproteobacteria</taxon>
        <taxon>Burkholderiales</taxon>
        <taxon>Comamonadaceae</taxon>
        <taxon>Paracidovorax</taxon>
    </lineage>
</organism>
<dbReference type="PANTHER" id="PTHR35535">
    <property type="entry name" value="HEAT SHOCK PROTEIN HSLJ"/>
    <property type="match status" value="1"/>
</dbReference>
<dbReference type="PANTHER" id="PTHR35535:SF1">
    <property type="entry name" value="HEAT SHOCK PROTEIN HSLJ"/>
    <property type="match status" value="1"/>
</dbReference>
<sequence>MVIGTVFSRERLYVPPDEPAVFEAALLDVSRPDAPPTVLGRQRIELPGPPPYQLKIPFRSALTQPLLPGRYRVRASLSLQGYVRFASDGTHPLPPDPAYRRVDVELHRLPLDRATVLAEVPLRQTYWRLVEIDDTAVPPAPAGSPEPHLVLDSEGGRARGAGGCNRFLASYAVEGVRLRITQINTTLQLCLQTATLEGSFLQALGEVRTYRQEGRQLLMFGDEDRVLLRLEATELE</sequence>
<protein>
    <submittedName>
        <fullName evidence="2">Putative lipoprotein</fullName>
    </submittedName>
</protein>
<dbReference type="STRING" id="187868.SAMN05192589_104418"/>
<dbReference type="EMBL" id="FMZC01000004">
    <property type="protein sequence ID" value="SDD15182.1"/>
    <property type="molecule type" value="Genomic_DNA"/>
</dbReference>
<accession>A0A1G6SE84</accession>
<evidence type="ECO:0000259" key="1">
    <source>
        <dbReference type="Pfam" id="PF03724"/>
    </source>
</evidence>
<keyword evidence="3" id="KW-1185">Reference proteome</keyword>
<reference evidence="2 3" key="1">
    <citation type="submission" date="2016-10" db="EMBL/GenBank/DDBJ databases">
        <authorList>
            <person name="de Groot N.N."/>
        </authorList>
    </citation>
    <scope>NUCLEOTIDE SEQUENCE [LARGE SCALE GENOMIC DNA]</scope>
    <source>
        <strain evidence="2 3">DSM 16619</strain>
    </source>
</reference>
<dbReference type="InterPro" id="IPR053147">
    <property type="entry name" value="Hsp_HslJ-like"/>
</dbReference>
<dbReference type="Gene3D" id="2.40.128.270">
    <property type="match status" value="1"/>
</dbReference>
<dbReference type="Proteomes" id="UP000198781">
    <property type="component" value="Unassembled WGS sequence"/>
</dbReference>
<gene>
    <name evidence="2" type="ORF">SAMN05192589_104418</name>
</gene>
<dbReference type="Pfam" id="PF09619">
    <property type="entry name" value="YscW"/>
    <property type="match status" value="1"/>
</dbReference>
<proteinExistence type="predicted"/>